<dbReference type="EMBL" id="JAPQER010000006">
    <property type="protein sequence ID" value="MCY6485320.1"/>
    <property type="molecule type" value="Genomic_DNA"/>
</dbReference>
<keyword evidence="1" id="KW-0472">Membrane</keyword>
<keyword evidence="1" id="KW-0812">Transmembrane</keyword>
<dbReference type="Proteomes" id="UP001078443">
    <property type="component" value="Unassembled WGS sequence"/>
</dbReference>
<dbReference type="InterPro" id="IPR012340">
    <property type="entry name" value="NA-bd_OB-fold"/>
</dbReference>
<accession>A0ABT4D546</accession>
<name>A0ABT4D546_9CLOT</name>
<sequence>MSIWWSNIPNFEKFFWSLAIPFTALFIIQMVMIIMGIDNDIDVPNMNDNIDIPDMNDGIDVNFENVPLKLVSFRNLVIFFTIFSWAGITGSRHGYSKALTILLAIALGIAVIVILSSVYKLIFKLTESGNMDLKNAVGSVGQVYLTIPANRGGSGKIQVIFQSALREMPAITYGQKLKTGTKVVVVGVEKELLVVDVVDDNEKGDIKNA</sequence>
<feature type="transmembrane region" description="Helical" evidence="1">
    <location>
        <begin position="14"/>
        <end position="37"/>
    </location>
</feature>
<keyword evidence="3" id="KW-1185">Reference proteome</keyword>
<comment type="caution">
    <text evidence="2">The sequence shown here is derived from an EMBL/GenBank/DDBJ whole genome shotgun (WGS) entry which is preliminary data.</text>
</comment>
<protein>
    <recommendedName>
        <fullName evidence="4">NfeD-like C-terminal domain-containing protein</fullName>
    </recommendedName>
</protein>
<evidence type="ECO:0000313" key="2">
    <source>
        <dbReference type="EMBL" id="MCY6485320.1"/>
    </source>
</evidence>
<proteinExistence type="predicted"/>
<organism evidence="2 3">
    <name type="scientific">Clostridium aestuarii</name>
    <dbReference type="NCBI Taxonomy" id="338193"/>
    <lineage>
        <taxon>Bacteria</taxon>
        <taxon>Bacillati</taxon>
        <taxon>Bacillota</taxon>
        <taxon>Clostridia</taxon>
        <taxon>Eubacteriales</taxon>
        <taxon>Clostridiaceae</taxon>
        <taxon>Clostridium</taxon>
    </lineage>
</organism>
<feature type="transmembrane region" description="Helical" evidence="1">
    <location>
        <begin position="101"/>
        <end position="122"/>
    </location>
</feature>
<keyword evidence="1" id="KW-1133">Transmembrane helix</keyword>
<dbReference type="RefSeq" id="WP_268041641.1">
    <property type="nucleotide sequence ID" value="NZ_JAPQER010000006.1"/>
</dbReference>
<feature type="transmembrane region" description="Helical" evidence="1">
    <location>
        <begin position="76"/>
        <end position="95"/>
    </location>
</feature>
<gene>
    <name evidence="2" type="ORF">OW763_13350</name>
</gene>
<evidence type="ECO:0000313" key="3">
    <source>
        <dbReference type="Proteomes" id="UP001078443"/>
    </source>
</evidence>
<reference evidence="2" key="1">
    <citation type="submission" date="2022-12" db="EMBL/GenBank/DDBJ databases">
        <authorList>
            <person name="Wang J."/>
        </authorList>
    </citation>
    <scope>NUCLEOTIDE SEQUENCE</scope>
    <source>
        <strain evidence="2">HY-45-18</strain>
    </source>
</reference>
<evidence type="ECO:0008006" key="4">
    <source>
        <dbReference type="Google" id="ProtNLM"/>
    </source>
</evidence>
<evidence type="ECO:0000256" key="1">
    <source>
        <dbReference type="SAM" id="Phobius"/>
    </source>
</evidence>
<dbReference type="Gene3D" id="2.40.50.140">
    <property type="entry name" value="Nucleic acid-binding proteins"/>
    <property type="match status" value="1"/>
</dbReference>